<evidence type="ECO:0000256" key="11">
    <source>
        <dbReference type="HAMAP-Rule" id="MF_01152"/>
    </source>
</evidence>
<evidence type="ECO:0000259" key="13">
    <source>
        <dbReference type="PROSITE" id="PS50076"/>
    </source>
</evidence>
<feature type="zinc finger region" description="CR-type" evidence="12">
    <location>
        <begin position="140"/>
        <end position="222"/>
    </location>
</feature>
<evidence type="ECO:0000256" key="8">
    <source>
        <dbReference type="ARBA" id="ARBA00022833"/>
    </source>
</evidence>
<evidence type="ECO:0000256" key="1">
    <source>
        <dbReference type="ARBA" id="ARBA00004496"/>
    </source>
</evidence>
<dbReference type="FunFam" id="2.60.260.20:FF:000009">
    <property type="entry name" value="Putative Mitochondrial DnaJ chaperone"/>
    <property type="match status" value="1"/>
</dbReference>
<dbReference type="GO" id="GO:0005524">
    <property type="term" value="F:ATP binding"/>
    <property type="evidence" value="ECO:0007669"/>
    <property type="project" value="InterPro"/>
</dbReference>
<dbReference type="FunFam" id="2.60.260.20:FF:000004">
    <property type="entry name" value="Molecular chaperone DnaJ"/>
    <property type="match status" value="1"/>
</dbReference>
<reference evidence="15" key="1">
    <citation type="submission" date="2020-10" db="EMBL/GenBank/DDBJ databases">
        <authorList>
            <person name="Hahn C.J."/>
            <person name="Laso-Perez R."/>
            <person name="Vulcano F."/>
            <person name="Vaziourakis K.-M."/>
            <person name="Stokke R."/>
            <person name="Steen I.H."/>
            <person name="Teske A."/>
            <person name="Boetius A."/>
            <person name="Liebeke M."/>
            <person name="Amann R."/>
            <person name="Knittel K."/>
        </authorList>
    </citation>
    <scope>NUCLEOTIDE SEQUENCE</scope>
    <source>
        <strain evidence="15">Gfbio:e3339647-f889-4370-9287-4fb5cb688e4c:AG392J18_GoMArc1</strain>
    </source>
</reference>
<evidence type="ECO:0000256" key="12">
    <source>
        <dbReference type="PROSITE-ProRule" id="PRU00546"/>
    </source>
</evidence>
<evidence type="ECO:0000256" key="5">
    <source>
        <dbReference type="ARBA" id="ARBA00022723"/>
    </source>
</evidence>
<dbReference type="GO" id="GO:0005737">
    <property type="term" value="C:cytoplasm"/>
    <property type="evidence" value="ECO:0007669"/>
    <property type="project" value="UniProtKB-SubCell"/>
</dbReference>
<dbReference type="FunFam" id="2.10.230.10:FF:000002">
    <property type="entry name" value="Molecular chaperone DnaJ"/>
    <property type="match status" value="1"/>
</dbReference>
<evidence type="ECO:0000256" key="9">
    <source>
        <dbReference type="ARBA" id="ARBA00023016"/>
    </source>
</evidence>
<dbReference type="InterPro" id="IPR001623">
    <property type="entry name" value="DnaJ_domain"/>
</dbReference>
<dbReference type="Pfam" id="PF01556">
    <property type="entry name" value="DnaJ_C"/>
    <property type="match status" value="1"/>
</dbReference>
<dbReference type="HAMAP" id="MF_01152">
    <property type="entry name" value="DnaJ"/>
    <property type="match status" value="1"/>
</dbReference>
<dbReference type="InterPro" id="IPR036410">
    <property type="entry name" value="HSP_DnaJ_Cys-rich_dom_sf"/>
</dbReference>
<dbReference type="CDD" id="cd10719">
    <property type="entry name" value="DnaJ_zf"/>
    <property type="match status" value="1"/>
</dbReference>
<keyword evidence="7 11" id="KW-0863">Zinc-finger</keyword>
<dbReference type="Proteomes" id="UP000612009">
    <property type="component" value="Unassembled WGS sequence"/>
</dbReference>
<comment type="subunit">
    <text evidence="2 11">Homodimer.</text>
</comment>
<dbReference type="InterPro" id="IPR012724">
    <property type="entry name" value="DnaJ"/>
</dbReference>
<dbReference type="Pfam" id="PF00226">
    <property type="entry name" value="DnaJ"/>
    <property type="match status" value="1"/>
</dbReference>
<dbReference type="SUPFAM" id="SSF46565">
    <property type="entry name" value="Chaperone J-domain"/>
    <property type="match status" value="1"/>
</dbReference>
<comment type="caution">
    <text evidence="15">The sequence shown here is derived from an EMBL/GenBank/DDBJ whole genome shotgun (WGS) entry which is preliminary data.</text>
</comment>
<dbReference type="PANTHER" id="PTHR43096:SF52">
    <property type="entry name" value="DNAJ HOMOLOG 1, MITOCHONDRIAL-RELATED"/>
    <property type="match status" value="1"/>
</dbReference>
<name>A0A811TBB5_9EURY</name>
<keyword evidence="8 11" id="KW-0862">Zinc</keyword>
<feature type="binding site" evidence="11">
    <location>
        <position position="196"/>
    </location>
    <ligand>
        <name>Zn(2+)</name>
        <dbReference type="ChEBI" id="CHEBI:29105"/>
        <label>2</label>
    </ligand>
</feature>
<evidence type="ECO:0000256" key="6">
    <source>
        <dbReference type="ARBA" id="ARBA00022737"/>
    </source>
</evidence>
<keyword evidence="6 11" id="KW-0677">Repeat</keyword>
<dbReference type="AlphaFoldDB" id="A0A811TBB5"/>
<dbReference type="GO" id="GO:0008270">
    <property type="term" value="F:zinc ion binding"/>
    <property type="evidence" value="ECO:0007669"/>
    <property type="project" value="UniProtKB-UniRule"/>
</dbReference>
<keyword evidence="9 11" id="KW-0346">Stress response</keyword>
<protein>
    <recommendedName>
        <fullName evidence="11">Chaperone protein DnaJ</fullName>
    </recommendedName>
</protein>
<dbReference type="CDD" id="cd06257">
    <property type="entry name" value="DnaJ"/>
    <property type="match status" value="1"/>
</dbReference>
<comment type="subcellular location">
    <subcellularLocation>
        <location evidence="1 11">Cytoplasm</location>
    </subcellularLocation>
</comment>
<dbReference type="PROSITE" id="PS51188">
    <property type="entry name" value="ZF_CR"/>
    <property type="match status" value="1"/>
</dbReference>
<feature type="binding site" evidence="11">
    <location>
        <position position="199"/>
    </location>
    <ligand>
        <name>Zn(2+)</name>
        <dbReference type="ChEBI" id="CHEBI:29105"/>
        <label>2</label>
    </ligand>
</feature>
<dbReference type="InterPro" id="IPR002939">
    <property type="entry name" value="DnaJ_C"/>
</dbReference>
<dbReference type="SUPFAM" id="SSF49493">
    <property type="entry name" value="HSP40/DnaJ peptide-binding domain"/>
    <property type="match status" value="2"/>
</dbReference>
<dbReference type="PROSITE" id="PS50076">
    <property type="entry name" value="DNAJ_2"/>
    <property type="match status" value="1"/>
</dbReference>
<dbReference type="GO" id="GO:0009408">
    <property type="term" value="P:response to heat"/>
    <property type="evidence" value="ECO:0007669"/>
    <property type="project" value="InterPro"/>
</dbReference>
<keyword evidence="3 11" id="KW-0963">Cytoplasm</keyword>
<feature type="binding site" evidence="11">
    <location>
        <position position="173"/>
    </location>
    <ligand>
        <name>Zn(2+)</name>
        <dbReference type="ChEBI" id="CHEBI:29105"/>
        <label>2</label>
    </ligand>
</feature>
<feature type="binding site" evidence="11">
    <location>
        <position position="210"/>
    </location>
    <ligand>
        <name>Zn(2+)</name>
        <dbReference type="ChEBI" id="CHEBI:29105"/>
        <label>1</label>
    </ligand>
</feature>
<feature type="domain" description="CR-type" evidence="14">
    <location>
        <begin position="140"/>
        <end position="222"/>
    </location>
</feature>
<dbReference type="PRINTS" id="PR00625">
    <property type="entry name" value="JDOMAIN"/>
</dbReference>
<proteinExistence type="inferred from homology"/>
<dbReference type="InterPro" id="IPR008971">
    <property type="entry name" value="HSP40/DnaJ_pept-bd"/>
</dbReference>
<evidence type="ECO:0000256" key="2">
    <source>
        <dbReference type="ARBA" id="ARBA00011738"/>
    </source>
</evidence>
<dbReference type="GO" id="GO:0031072">
    <property type="term" value="F:heat shock protein binding"/>
    <property type="evidence" value="ECO:0007669"/>
    <property type="project" value="InterPro"/>
</dbReference>
<comment type="similarity">
    <text evidence="11">Belongs to the DnaJ family.</text>
</comment>
<evidence type="ECO:0000256" key="10">
    <source>
        <dbReference type="ARBA" id="ARBA00023186"/>
    </source>
</evidence>
<feature type="repeat" description="CXXCXGXG motif" evidence="11">
    <location>
        <begin position="153"/>
        <end position="160"/>
    </location>
</feature>
<dbReference type="CDD" id="cd10747">
    <property type="entry name" value="DnaJ_C"/>
    <property type="match status" value="1"/>
</dbReference>
<keyword evidence="5 11" id="KW-0479">Metal-binding</keyword>
<evidence type="ECO:0000256" key="7">
    <source>
        <dbReference type="ARBA" id="ARBA00022771"/>
    </source>
</evidence>
<dbReference type="NCBIfam" id="NF008035">
    <property type="entry name" value="PRK10767.1"/>
    <property type="match status" value="1"/>
</dbReference>
<dbReference type="InterPro" id="IPR036869">
    <property type="entry name" value="J_dom_sf"/>
</dbReference>
<organism evidence="15 16">
    <name type="scientific">Candidatus Argoarchaeum ethanivorans</name>
    <dbReference type="NCBI Taxonomy" id="2608793"/>
    <lineage>
        <taxon>Archaea</taxon>
        <taxon>Methanobacteriati</taxon>
        <taxon>Methanobacteriota</taxon>
        <taxon>Stenosarchaea group</taxon>
        <taxon>Methanomicrobia</taxon>
        <taxon>Methanosarcinales</taxon>
        <taxon>Methanosarcinales incertae sedis</taxon>
        <taxon>GOM Arc I cluster</taxon>
        <taxon>Candidatus Argoarchaeum</taxon>
    </lineage>
</organism>
<dbReference type="Gene3D" id="2.10.230.10">
    <property type="entry name" value="Heat shock protein DnaJ, cysteine-rich domain"/>
    <property type="match status" value="1"/>
</dbReference>
<feature type="binding site" evidence="11">
    <location>
        <position position="156"/>
    </location>
    <ligand>
        <name>Zn(2+)</name>
        <dbReference type="ChEBI" id="CHEBI:29105"/>
        <label>1</label>
    </ligand>
</feature>
<dbReference type="Gene3D" id="2.60.260.20">
    <property type="entry name" value="Urease metallochaperone UreE, N-terminal domain"/>
    <property type="match status" value="2"/>
</dbReference>
<dbReference type="GO" id="GO:0006260">
    <property type="term" value="P:DNA replication"/>
    <property type="evidence" value="ECO:0007669"/>
    <property type="project" value="UniProtKB-KW"/>
</dbReference>
<dbReference type="NCBIfam" id="TIGR02349">
    <property type="entry name" value="DnaJ_bact"/>
    <property type="match status" value="1"/>
</dbReference>
<gene>
    <name evidence="11 15" type="primary">dnaJ</name>
    <name evidence="15" type="ORF">LAKADJCE_00940</name>
</gene>
<dbReference type="PANTHER" id="PTHR43096">
    <property type="entry name" value="DNAJ HOMOLOG 1, MITOCHONDRIAL-RELATED"/>
    <property type="match status" value="1"/>
</dbReference>
<accession>A0A811TBB5</accession>
<evidence type="ECO:0000313" key="16">
    <source>
        <dbReference type="Proteomes" id="UP000612009"/>
    </source>
</evidence>
<dbReference type="SUPFAM" id="SSF57938">
    <property type="entry name" value="DnaJ/Hsp40 cysteine-rich domain"/>
    <property type="match status" value="1"/>
</dbReference>
<evidence type="ECO:0000313" key="15">
    <source>
        <dbReference type="EMBL" id="CAD6494787.1"/>
    </source>
</evidence>
<feature type="binding site" evidence="11">
    <location>
        <position position="213"/>
    </location>
    <ligand>
        <name>Zn(2+)</name>
        <dbReference type="ChEBI" id="CHEBI:29105"/>
        <label>1</label>
    </ligand>
</feature>
<dbReference type="GO" id="GO:0051082">
    <property type="term" value="F:unfolded protein binding"/>
    <property type="evidence" value="ECO:0007669"/>
    <property type="project" value="UniProtKB-UniRule"/>
</dbReference>
<dbReference type="GO" id="GO:0042026">
    <property type="term" value="P:protein refolding"/>
    <property type="evidence" value="ECO:0007669"/>
    <property type="project" value="TreeGrafter"/>
</dbReference>
<dbReference type="SMART" id="SM00271">
    <property type="entry name" value="DnaJ"/>
    <property type="match status" value="1"/>
</dbReference>
<comment type="cofactor">
    <cofactor evidence="11">
        <name>Zn(2+)</name>
        <dbReference type="ChEBI" id="CHEBI:29105"/>
    </cofactor>
    <text evidence="11">Binds 2 Zn(2+) ions per monomer.</text>
</comment>
<sequence length="384" mass="41676">MVQKRDYYEILGIPKTANVDEMKKAYRKLAMKYHPDKNKAPDAEDRFKEISEAYGVLSDETKRKQYDQFGHAGIDSKYSREDIFKNIHFEDFFGGGGRGGGSIFDIFFGGGGGGAREHRQQQGDDLIYQLQIPFKTAVFGVKRVVEILKTETCDVCGGSGTKPGTTPKTCRVCGGTGQVQRTQNTPFGRFATSSTCTACHGTGKVIDHPCTTCHGTGVVKRKKRISVKIPAGISSGSRLRISGEGEAGKLGGPPGDLYVDIYVSPDPIFKRDGDDIVVKQSISITQASLGSEIKVSTLDGDVKIKIPQGTQTGKIFRIKGKGVPHLHGYGRGDQLVAVTVKTPEKLTQHQKELLKQLAQSFGETTHSKSGGILDKVVNGVKEHL</sequence>
<dbReference type="FunFam" id="1.10.287.110:FF:000031">
    <property type="entry name" value="Molecular chaperone DnaJ"/>
    <property type="match status" value="1"/>
</dbReference>
<feature type="domain" description="J" evidence="13">
    <location>
        <begin position="6"/>
        <end position="70"/>
    </location>
</feature>
<feature type="binding site" evidence="11">
    <location>
        <position position="153"/>
    </location>
    <ligand>
        <name>Zn(2+)</name>
        <dbReference type="ChEBI" id="CHEBI:29105"/>
        <label>1</label>
    </ligand>
</feature>
<evidence type="ECO:0000259" key="14">
    <source>
        <dbReference type="PROSITE" id="PS51188"/>
    </source>
</evidence>
<dbReference type="EMBL" id="CAJHIR010000081">
    <property type="protein sequence ID" value="CAD6494787.1"/>
    <property type="molecule type" value="Genomic_DNA"/>
</dbReference>
<keyword evidence="10 11" id="KW-0143">Chaperone</keyword>
<feature type="binding site" evidence="11">
    <location>
        <position position="170"/>
    </location>
    <ligand>
        <name>Zn(2+)</name>
        <dbReference type="ChEBI" id="CHEBI:29105"/>
        <label>2</label>
    </ligand>
</feature>
<evidence type="ECO:0000256" key="4">
    <source>
        <dbReference type="ARBA" id="ARBA00022705"/>
    </source>
</evidence>
<evidence type="ECO:0000256" key="3">
    <source>
        <dbReference type="ARBA" id="ARBA00022490"/>
    </source>
</evidence>
<feature type="repeat" description="CXXCXGXG motif" evidence="11">
    <location>
        <begin position="210"/>
        <end position="217"/>
    </location>
</feature>
<comment type="domain">
    <text evidence="11">The J domain is necessary and sufficient to stimulate DnaK ATPase activity. Zinc center 1 plays an important role in the autonomous, DnaK-independent chaperone activity of DnaJ. Zinc center 2 is essential for interaction with DnaK and for DnaJ activity.</text>
</comment>
<feature type="repeat" description="CXXCXGXG motif" evidence="11">
    <location>
        <begin position="196"/>
        <end position="203"/>
    </location>
</feature>
<feature type="repeat" description="CXXCXGXG motif" evidence="11">
    <location>
        <begin position="170"/>
        <end position="177"/>
    </location>
</feature>
<comment type="function">
    <text evidence="11">Participates actively in the response to hyperosmotic and heat shock by preventing the aggregation of stress-denatured proteins and by disaggregating proteins, also in an autonomous, DnaK-independent fashion. Unfolded proteins bind initially to DnaJ; upon interaction with the DnaJ-bound protein, DnaK hydrolyzes its bound ATP, resulting in the formation of a stable complex. GrpE releases ADP from DnaK; ATP binding to DnaK triggers the release of the substrate protein, thus completing the reaction cycle. Several rounds of ATP-dependent interactions between DnaJ, DnaK and GrpE are required for fully efficient folding. Also involved, together with DnaK and GrpE, in the DNA replication of plasmids through activation of initiation proteins.</text>
</comment>
<keyword evidence="4 11" id="KW-0235">DNA replication</keyword>
<dbReference type="InterPro" id="IPR001305">
    <property type="entry name" value="HSP_DnaJ_Cys-rich_dom"/>
</dbReference>
<dbReference type="Gene3D" id="1.10.287.110">
    <property type="entry name" value="DnaJ domain"/>
    <property type="match status" value="1"/>
</dbReference>